<gene>
    <name evidence="2" type="ORF">H9650_00395</name>
</gene>
<protein>
    <recommendedName>
        <fullName evidence="1">Tox-SHH domain-containing protein</fullName>
    </recommendedName>
</protein>
<accession>A0ABR8R4X3</accession>
<evidence type="ECO:0000313" key="3">
    <source>
        <dbReference type="Proteomes" id="UP000640786"/>
    </source>
</evidence>
<feature type="domain" description="Tox-SHH" evidence="1">
    <location>
        <begin position="2"/>
        <end position="48"/>
    </location>
</feature>
<evidence type="ECO:0000259" key="1">
    <source>
        <dbReference type="Pfam" id="PF15652"/>
    </source>
</evidence>
<dbReference type="EMBL" id="JACSQO010000001">
    <property type="protein sequence ID" value="MBD7942562.1"/>
    <property type="molecule type" value="Genomic_DNA"/>
</dbReference>
<dbReference type="InterPro" id="IPR028900">
    <property type="entry name" value="Tox-SHH_dom"/>
</dbReference>
<dbReference type="Pfam" id="PF15652">
    <property type="entry name" value="Tox-SHH"/>
    <property type="match status" value="1"/>
</dbReference>
<name>A0ABR8R4X3_9BACI</name>
<reference evidence="2 3" key="1">
    <citation type="submission" date="2020-08" db="EMBL/GenBank/DDBJ databases">
        <title>A Genomic Blueprint of the Chicken Gut Microbiome.</title>
        <authorList>
            <person name="Gilroy R."/>
            <person name="Ravi A."/>
            <person name="Getino M."/>
            <person name="Pursley I."/>
            <person name="Horton D.L."/>
            <person name="Alikhan N.-F."/>
            <person name="Baker D."/>
            <person name="Gharbi K."/>
            <person name="Hall N."/>
            <person name="Watson M."/>
            <person name="Adriaenssens E.M."/>
            <person name="Foster-Nyarko E."/>
            <person name="Jarju S."/>
            <person name="Secka A."/>
            <person name="Antonio M."/>
            <person name="Oren A."/>
            <person name="Chaudhuri R."/>
            <person name="La Ragione R.M."/>
            <person name="Hildebrand F."/>
            <person name="Pallen M.J."/>
        </authorList>
    </citation>
    <scope>NUCLEOTIDE SEQUENCE [LARGE SCALE GENOMIC DNA]</scope>
    <source>
        <strain evidence="2 3">Sa2BUA9</strain>
    </source>
</reference>
<comment type="caution">
    <text evidence="2">The sequence shown here is derived from an EMBL/GenBank/DDBJ whole genome shotgun (WGS) entry which is preliminary data.</text>
</comment>
<sequence>MQRKRRKTEGFNTDLRYEFNESYREMIEAGVDPKTARKAMGDAYKYFDSLGGFVK</sequence>
<dbReference type="Proteomes" id="UP000640786">
    <property type="component" value="Unassembled WGS sequence"/>
</dbReference>
<proteinExistence type="predicted"/>
<organism evidence="2 3">
    <name type="scientific">Psychrobacillus faecigallinarum</name>
    <dbReference type="NCBI Taxonomy" id="2762235"/>
    <lineage>
        <taxon>Bacteria</taxon>
        <taxon>Bacillati</taxon>
        <taxon>Bacillota</taxon>
        <taxon>Bacilli</taxon>
        <taxon>Bacillales</taxon>
        <taxon>Bacillaceae</taxon>
        <taxon>Psychrobacillus</taxon>
    </lineage>
</organism>
<keyword evidence="3" id="KW-1185">Reference proteome</keyword>
<evidence type="ECO:0000313" key="2">
    <source>
        <dbReference type="EMBL" id="MBD7942562.1"/>
    </source>
</evidence>